<evidence type="ECO:0000259" key="3">
    <source>
        <dbReference type="PROSITE" id="PS50113"/>
    </source>
</evidence>
<dbReference type="Gene3D" id="3.30.450.20">
    <property type="entry name" value="PAS domain"/>
    <property type="match status" value="2"/>
</dbReference>
<dbReference type="InterPro" id="IPR035965">
    <property type="entry name" value="PAS-like_dom_sf"/>
</dbReference>
<dbReference type="InterPro" id="IPR013656">
    <property type="entry name" value="PAS_4"/>
</dbReference>
<dbReference type="InterPro" id="IPR052155">
    <property type="entry name" value="Biofilm_reg_signaling"/>
</dbReference>
<dbReference type="EMBL" id="QJJS01000001">
    <property type="protein sequence ID" value="PXW99430.1"/>
    <property type="molecule type" value="Genomic_DNA"/>
</dbReference>
<dbReference type="PROSITE" id="PS50113">
    <property type="entry name" value="PAC"/>
    <property type="match status" value="2"/>
</dbReference>
<protein>
    <submittedName>
        <fullName evidence="4">PAS domain S-box-containing protein</fullName>
    </submittedName>
</protein>
<accession>A0A318H646</accession>
<keyword evidence="1" id="KW-0812">Transmembrane</keyword>
<keyword evidence="5" id="KW-1185">Reference proteome</keyword>
<dbReference type="InterPro" id="IPR000700">
    <property type="entry name" value="PAS-assoc_C"/>
</dbReference>
<sequence>MTSPAGLDRAHPFTRTGVLRLVLAYATLAGLWILLSDRVLDGLVSDPELRAWFSLFKGWAFVALTSLLLYGLLHRLAVGSEQYQTERLRALMLLTAVVESSTDAIFAKDMDGRYLLFNRAAGEFVGQRPQDVLGRDDRALFPADQARLLMQAGRQVLADGQVRTVEEVLDTPGGRRVFLATKGPLRDEAGQVVGLFGISRDITERQQAEQSLRDRERKLDAIVGNSPSVLSLKDGQGRYLLANPNLQRIHHLAEGQIVGRTDFDLYPAEVAQVFQANDEQVFLSRTRRTVEEIVPVDGQPRLHLSHIFPILAQDGTVQCVCRISFDITERQRVEVALKARNAELERFNRAMVDRELDMVALKKQVEELSRQLGREA</sequence>
<dbReference type="OrthoDB" id="9813903at2"/>
<dbReference type="AlphaFoldDB" id="A0A318H646"/>
<dbReference type="PANTHER" id="PTHR44757:SF2">
    <property type="entry name" value="BIOFILM ARCHITECTURE MAINTENANCE PROTEIN MBAA"/>
    <property type="match status" value="1"/>
</dbReference>
<organism evidence="4 5">
    <name type="scientific">Sphaerotilus hippei</name>
    <dbReference type="NCBI Taxonomy" id="744406"/>
    <lineage>
        <taxon>Bacteria</taxon>
        <taxon>Pseudomonadati</taxon>
        <taxon>Pseudomonadota</taxon>
        <taxon>Betaproteobacteria</taxon>
        <taxon>Burkholderiales</taxon>
        <taxon>Sphaerotilaceae</taxon>
        <taxon>Sphaerotilus</taxon>
    </lineage>
</organism>
<dbReference type="PANTHER" id="PTHR44757">
    <property type="entry name" value="DIGUANYLATE CYCLASE DGCP"/>
    <property type="match status" value="1"/>
</dbReference>
<proteinExistence type="predicted"/>
<dbReference type="RefSeq" id="WP_146219321.1">
    <property type="nucleotide sequence ID" value="NZ_QJJS01000001.1"/>
</dbReference>
<gene>
    <name evidence="4" type="ORF">C7444_101260</name>
</gene>
<reference evidence="4 5" key="1">
    <citation type="submission" date="2018-05" db="EMBL/GenBank/DDBJ databases">
        <title>Genomic Encyclopedia of Type Strains, Phase IV (KMG-IV): sequencing the most valuable type-strain genomes for metagenomic binning, comparative biology and taxonomic classification.</title>
        <authorList>
            <person name="Goeker M."/>
        </authorList>
    </citation>
    <scope>NUCLEOTIDE SEQUENCE [LARGE SCALE GENOMIC DNA]</scope>
    <source>
        <strain evidence="4 5">DSM 566</strain>
    </source>
</reference>
<feature type="domain" description="PAC" evidence="3">
    <location>
        <begin position="163"/>
        <end position="214"/>
    </location>
</feature>
<dbReference type="SUPFAM" id="SSF55785">
    <property type="entry name" value="PYP-like sensor domain (PAS domain)"/>
    <property type="match status" value="2"/>
</dbReference>
<dbReference type="Proteomes" id="UP000247811">
    <property type="component" value="Unassembled WGS sequence"/>
</dbReference>
<dbReference type="CDD" id="cd00130">
    <property type="entry name" value="PAS"/>
    <property type="match status" value="2"/>
</dbReference>
<evidence type="ECO:0000256" key="1">
    <source>
        <dbReference type="SAM" id="Phobius"/>
    </source>
</evidence>
<dbReference type="SMART" id="SM00091">
    <property type="entry name" value="PAS"/>
    <property type="match status" value="2"/>
</dbReference>
<dbReference type="SMART" id="SM00086">
    <property type="entry name" value="PAC"/>
    <property type="match status" value="2"/>
</dbReference>
<dbReference type="PROSITE" id="PS50112">
    <property type="entry name" value="PAS"/>
    <property type="match status" value="2"/>
</dbReference>
<evidence type="ECO:0000313" key="4">
    <source>
        <dbReference type="EMBL" id="PXW99430.1"/>
    </source>
</evidence>
<dbReference type="NCBIfam" id="TIGR00229">
    <property type="entry name" value="sensory_box"/>
    <property type="match status" value="2"/>
</dbReference>
<feature type="transmembrane region" description="Helical" evidence="1">
    <location>
        <begin position="17"/>
        <end position="35"/>
    </location>
</feature>
<keyword evidence="1" id="KW-0472">Membrane</keyword>
<dbReference type="InterPro" id="IPR001610">
    <property type="entry name" value="PAC"/>
</dbReference>
<evidence type="ECO:0000313" key="5">
    <source>
        <dbReference type="Proteomes" id="UP000247811"/>
    </source>
</evidence>
<dbReference type="Pfam" id="PF08448">
    <property type="entry name" value="PAS_4"/>
    <property type="match status" value="2"/>
</dbReference>
<name>A0A318H646_9BURK</name>
<comment type="caution">
    <text evidence="4">The sequence shown here is derived from an EMBL/GenBank/DDBJ whole genome shotgun (WGS) entry which is preliminary data.</text>
</comment>
<feature type="domain" description="PAS" evidence="2">
    <location>
        <begin position="215"/>
        <end position="293"/>
    </location>
</feature>
<feature type="transmembrane region" description="Helical" evidence="1">
    <location>
        <begin position="55"/>
        <end position="73"/>
    </location>
</feature>
<dbReference type="InterPro" id="IPR000014">
    <property type="entry name" value="PAS"/>
</dbReference>
<keyword evidence="1" id="KW-1133">Transmembrane helix</keyword>
<evidence type="ECO:0000259" key="2">
    <source>
        <dbReference type="PROSITE" id="PS50112"/>
    </source>
</evidence>
<feature type="domain" description="PAS" evidence="2">
    <location>
        <begin position="90"/>
        <end position="160"/>
    </location>
</feature>
<feature type="domain" description="PAC" evidence="3">
    <location>
        <begin position="287"/>
        <end position="339"/>
    </location>
</feature>